<feature type="non-terminal residue" evidence="1">
    <location>
        <position position="1"/>
    </location>
</feature>
<organism evidence="1 2">
    <name type="scientific">Trifolium medium</name>
    <dbReference type="NCBI Taxonomy" id="97028"/>
    <lineage>
        <taxon>Eukaryota</taxon>
        <taxon>Viridiplantae</taxon>
        <taxon>Streptophyta</taxon>
        <taxon>Embryophyta</taxon>
        <taxon>Tracheophyta</taxon>
        <taxon>Spermatophyta</taxon>
        <taxon>Magnoliopsida</taxon>
        <taxon>eudicotyledons</taxon>
        <taxon>Gunneridae</taxon>
        <taxon>Pentapetalae</taxon>
        <taxon>rosids</taxon>
        <taxon>fabids</taxon>
        <taxon>Fabales</taxon>
        <taxon>Fabaceae</taxon>
        <taxon>Papilionoideae</taxon>
        <taxon>50 kb inversion clade</taxon>
        <taxon>NPAAA clade</taxon>
        <taxon>Hologalegina</taxon>
        <taxon>IRL clade</taxon>
        <taxon>Trifolieae</taxon>
        <taxon>Trifolium</taxon>
    </lineage>
</organism>
<proteinExistence type="predicted"/>
<dbReference type="Proteomes" id="UP000265520">
    <property type="component" value="Unassembled WGS sequence"/>
</dbReference>
<protein>
    <submittedName>
        <fullName evidence="1">Uncharacterized protein</fullName>
    </submittedName>
</protein>
<reference evidence="1 2" key="1">
    <citation type="journal article" date="2018" name="Front. Plant Sci.">
        <title>Red Clover (Trifolium pratense) and Zigzag Clover (T. medium) - A Picture of Genomic Similarities and Differences.</title>
        <authorList>
            <person name="Dluhosova J."/>
            <person name="Istvanek J."/>
            <person name="Nedelnik J."/>
            <person name="Repkova J."/>
        </authorList>
    </citation>
    <scope>NUCLEOTIDE SEQUENCE [LARGE SCALE GENOMIC DNA]</scope>
    <source>
        <strain evidence="2">cv. 10/8</strain>
        <tissue evidence="1">Leaf</tissue>
    </source>
</reference>
<evidence type="ECO:0000313" key="2">
    <source>
        <dbReference type="Proteomes" id="UP000265520"/>
    </source>
</evidence>
<keyword evidence="2" id="KW-1185">Reference proteome</keyword>
<comment type="caution">
    <text evidence="1">The sequence shown here is derived from an EMBL/GenBank/DDBJ whole genome shotgun (WGS) entry which is preliminary data.</text>
</comment>
<accession>A0A392U6N9</accession>
<name>A0A392U6N9_9FABA</name>
<evidence type="ECO:0000313" key="1">
    <source>
        <dbReference type="EMBL" id="MCI69032.1"/>
    </source>
</evidence>
<dbReference type="AlphaFoldDB" id="A0A392U6N9"/>
<dbReference type="EMBL" id="LXQA010747748">
    <property type="protein sequence ID" value="MCI69032.1"/>
    <property type="molecule type" value="Genomic_DNA"/>
</dbReference>
<sequence>VETSPRGFYVPVQSSNLSFVGAILHFQMGSGRHSEQICDGCPAEDTLI</sequence>